<geneLocation type="plasmid" evidence="3">
    <name>pHLK1</name>
</geneLocation>
<dbReference type="Pfam" id="PF08808">
    <property type="entry name" value="RES"/>
    <property type="match status" value="1"/>
</dbReference>
<dbReference type="OrthoDB" id="7257056at2"/>
<protein>
    <recommendedName>
        <fullName evidence="1">RES domain-containing protein</fullName>
    </recommendedName>
</protein>
<dbReference type="EMBL" id="CP000748">
    <property type="protein sequence ID" value="ACG80243.1"/>
    <property type="molecule type" value="Genomic_DNA"/>
</dbReference>
<evidence type="ECO:0000259" key="1">
    <source>
        <dbReference type="Pfam" id="PF08808"/>
    </source>
</evidence>
<dbReference type="AlphaFoldDB" id="B4RIR8"/>
<keyword evidence="3" id="KW-1185">Reference proteome</keyword>
<reference evidence="2 3" key="1">
    <citation type="journal article" date="2008" name="BMC Genomics">
        <title>Complete genome of Phenylobacterium zucineum - a novel facultative intracellular bacterium isolated from human erythroleukemia cell line K562.</title>
        <authorList>
            <person name="Luo Y."/>
            <person name="Xu X."/>
            <person name="Ding Z."/>
            <person name="Liu Z."/>
            <person name="Zhang B."/>
            <person name="Yan Z."/>
            <person name="Sun J."/>
            <person name="Hu S."/>
            <person name="Hu X."/>
        </authorList>
    </citation>
    <scope>NUCLEOTIDE SEQUENCE [LARGE SCALE GENOMIC DNA]</scope>
    <source>
        <strain evidence="3">HLK1</strain>
        <plasmid evidence="3">Plasmid pHLK1</plasmid>
    </source>
</reference>
<name>B4RIR8_PHEZH</name>
<accession>B4RIR8</accession>
<sequence length="198" mass="21064">MTAPRPPADLDARTPLTVTLPPGTALHRFYPAGREPIYFDTSPMGRLNAPDGRYGVLYAAARPEGAFAETFLRLPGRTLLAPELIAAKGQARLGLLQPVTLIQLHGPGLARLGATAEVIHGGLPYDAPQAWSAALHDHPLQAQGIAYTARHDDAEVCYAIFERAAAALTVDAATEDLEGEDGFYLLAEQYGVGLAPSR</sequence>
<keyword evidence="2" id="KW-0614">Plasmid</keyword>
<evidence type="ECO:0000313" key="3">
    <source>
        <dbReference type="Proteomes" id="UP000001868"/>
    </source>
</evidence>
<dbReference type="InterPro" id="IPR014914">
    <property type="entry name" value="RES_dom"/>
</dbReference>
<organism evidence="2 3">
    <name type="scientific">Phenylobacterium zucineum (strain HLK1)</name>
    <dbReference type="NCBI Taxonomy" id="450851"/>
    <lineage>
        <taxon>Bacteria</taxon>
        <taxon>Pseudomonadati</taxon>
        <taxon>Pseudomonadota</taxon>
        <taxon>Alphaproteobacteria</taxon>
        <taxon>Caulobacterales</taxon>
        <taxon>Caulobacteraceae</taxon>
        <taxon>Phenylobacterium</taxon>
    </lineage>
</organism>
<feature type="domain" description="RES" evidence="1">
    <location>
        <begin position="44"/>
        <end position="173"/>
    </location>
</feature>
<dbReference type="RefSeq" id="WP_012520539.1">
    <property type="nucleotide sequence ID" value="NC_011143.1"/>
</dbReference>
<dbReference type="eggNOG" id="ENOG50330D9">
    <property type="taxonomic scope" value="Bacteria"/>
</dbReference>
<dbReference type="Proteomes" id="UP000001868">
    <property type="component" value="Plasmid pHLK1"/>
</dbReference>
<dbReference type="KEGG" id="pzu:PHZ_p0301"/>
<evidence type="ECO:0000313" key="2">
    <source>
        <dbReference type="EMBL" id="ACG80243.1"/>
    </source>
</evidence>
<gene>
    <name evidence="2" type="ordered locus">PHZ_p0301</name>
</gene>
<dbReference type="HOGENOM" id="CLU_115405_1_0_5"/>
<proteinExistence type="predicted"/>